<gene>
    <name evidence="1" type="ORF">OM074_20675</name>
</gene>
<sequence>MEISNEINKGAYQIIKQSNNPDSLYSQLSKYLNQALNENPALKPSGMPKEVFLNTQLTKLTRPWMKYFLSYDPTFDLTNTNCPVLALFGGKDLQVPPNENLKGIKESIEKGGNKKFTSETFSPLALEEISTWIIKHVQ</sequence>
<dbReference type="GO" id="GO:0052689">
    <property type="term" value="F:carboxylic ester hydrolase activity"/>
    <property type="evidence" value="ECO:0007669"/>
    <property type="project" value="TreeGrafter"/>
</dbReference>
<protein>
    <recommendedName>
        <fullName evidence="3">Alpha/beta hydrolase</fullName>
    </recommendedName>
</protein>
<evidence type="ECO:0000313" key="2">
    <source>
        <dbReference type="Proteomes" id="UP001207408"/>
    </source>
</evidence>
<evidence type="ECO:0008006" key="3">
    <source>
        <dbReference type="Google" id="ProtNLM"/>
    </source>
</evidence>
<reference evidence="1" key="1">
    <citation type="submission" date="2022-10" db="EMBL/GenBank/DDBJ databases">
        <authorList>
            <person name="Yu W.X."/>
        </authorList>
    </citation>
    <scope>NUCLEOTIDE SEQUENCE</scope>
    <source>
        <strain evidence="1">D04</strain>
    </source>
</reference>
<dbReference type="EMBL" id="JAPDPI010000083">
    <property type="protein sequence ID" value="MCW3808050.1"/>
    <property type="molecule type" value="Genomic_DNA"/>
</dbReference>
<comment type="caution">
    <text evidence="1">The sequence shown here is derived from an EMBL/GenBank/DDBJ whole genome shotgun (WGS) entry which is preliminary data.</text>
</comment>
<dbReference type="PANTHER" id="PTHR43265">
    <property type="entry name" value="ESTERASE ESTD"/>
    <property type="match status" value="1"/>
</dbReference>
<keyword evidence="2" id="KW-1185">Reference proteome</keyword>
<organism evidence="1 2">
    <name type="scientific">Plebeiibacterium marinum</name>
    <dbReference type="NCBI Taxonomy" id="2992111"/>
    <lineage>
        <taxon>Bacteria</taxon>
        <taxon>Pseudomonadati</taxon>
        <taxon>Bacteroidota</taxon>
        <taxon>Bacteroidia</taxon>
        <taxon>Marinilabiliales</taxon>
        <taxon>Marinilabiliaceae</taxon>
        <taxon>Plebeiibacterium</taxon>
    </lineage>
</organism>
<dbReference type="RefSeq" id="WP_301202593.1">
    <property type="nucleotide sequence ID" value="NZ_JAPDPI010000083.1"/>
</dbReference>
<dbReference type="Gene3D" id="3.40.50.1820">
    <property type="entry name" value="alpha/beta hydrolase"/>
    <property type="match status" value="1"/>
</dbReference>
<dbReference type="AlphaFoldDB" id="A0AAE3MIP5"/>
<dbReference type="SUPFAM" id="SSF53474">
    <property type="entry name" value="alpha/beta-Hydrolases"/>
    <property type="match status" value="1"/>
</dbReference>
<dbReference type="Proteomes" id="UP001207408">
    <property type="component" value="Unassembled WGS sequence"/>
</dbReference>
<proteinExistence type="predicted"/>
<accession>A0AAE3MIP5</accession>
<name>A0AAE3MIP5_9BACT</name>
<dbReference type="PANTHER" id="PTHR43265:SF1">
    <property type="entry name" value="ESTERASE ESTD"/>
    <property type="match status" value="1"/>
</dbReference>
<evidence type="ECO:0000313" key="1">
    <source>
        <dbReference type="EMBL" id="MCW3808050.1"/>
    </source>
</evidence>
<dbReference type="InterPro" id="IPR053145">
    <property type="entry name" value="AB_hydrolase_Est10"/>
</dbReference>
<dbReference type="InterPro" id="IPR029058">
    <property type="entry name" value="AB_hydrolase_fold"/>
</dbReference>